<keyword evidence="1" id="KW-0067">ATP-binding</keyword>
<evidence type="ECO:0000313" key="5">
    <source>
        <dbReference type="Proteomes" id="UP000553756"/>
    </source>
</evidence>
<gene>
    <name evidence="4" type="ORF">G1C94_0101</name>
</gene>
<feature type="transmembrane region" description="Helical" evidence="2">
    <location>
        <begin position="12"/>
        <end position="37"/>
    </location>
</feature>
<dbReference type="InterPro" id="IPR027417">
    <property type="entry name" value="P-loop_NTPase"/>
</dbReference>
<protein>
    <submittedName>
        <fullName evidence="4">FtsK/SpoIIIE family protein</fullName>
    </submittedName>
</protein>
<evidence type="ECO:0000256" key="1">
    <source>
        <dbReference type="PROSITE-ProRule" id="PRU00289"/>
    </source>
</evidence>
<sequence length="471" mass="52423">MKKIDGKSRAGLSLACSLLRAVCASLAWLIVGVVFSLVPGLPLWVRLSPVACLLALTGVCLCRRLPERVRRDAGYCIPVLGDLMRRDRRRRRRDANGWLRECAVVRRDDETVYEVYLRRPSLKSTGLLEVDDLPVYGMSEERLRRALRDGMAACDAEDFDLYRPDPVRWPHRWRATLYYNDRLAGLREPRRLDALPDTQVGTGHLSVLVGRALHGERRLELSELPGLTFAGIPGMGKTAAASLLVSGLLSRPDLVDVYVADGKGGGDWQWAGRFLPEDRYTNDDSYEHVLAMLRHIQLIMRERLSSNAASHGDSNFWHWGPTREQKAVVLVLDEIQTWTDPASRTKANRDKAAEFTALATDLVKKGRSAGISVLAMTQKPTTDSLPSALRDNAAMKTAFRCTTPDMAKAALGTIPDDAPDPTLIPGNAKGLSVMTRPDGGAEWVQWDWLPEPLIPRLLETARDDTPPPPRR</sequence>
<accession>A0ABX1SVV6</accession>
<keyword evidence="5" id="KW-1185">Reference proteome</keyword>
<feature type="binding site" evidence="1">
    <location>
        <begin position="231"/>
        <end position="238"/>
    </location>
    <ligand>
        <name>ATP</name>
        <dbReference type="ChEBI" id="CHEBI:30616"/>
    </ligand>
</feature>
<dbReference type="PROSITE" id="PS50901">
    <property type="entry name" value="FTSK"/>
    <property type="match status" value="1"/>
</dbReference>
<keyword evidence="2" id="KW-0472">Membrane</keyword>
<reference evidence="4 5" key="1">
    <citation type="submission" date="2020-02" db="EMBL/GenBank/DDBJ databases">
        <title>Characterization of phylogenetic diversity of novel bifidobacterial species isolated in Czech ZOOs.</title>
        <authorList>
            <person name="Lugli G.A."/>
            <person name="Vera N.B."/>
            <person name="Ventura M."/>
        </authorList>
    </citation>
    <scope>NUCLEOTIDE SEQUENCE [LARGE SCALE GENOMIC DNA]</scope>
    <source>
        <strain evidence="4 5">DSM 109963</strain>
    </source>
</reference>
<keyword evidence="2" id="KW-0812">Transmembrane</keyword>
<name>A0ABX1SVV6_9BIFI</name>
<dbReference type="Gene3D" id="3.40.50.300">
    <property type="entry name" value="P-loop containing nucleotide triphosphate hydrolases"/>
    <property type="match status" value="1"/>
</dbReference>
<keyword evidence="1" id="KW-0547">Nucleotide-binding</keyword>
<feature type="domain" description="FtsK" evidence="3">
    <location>
        <begin position="214"/>
        <end position="408"/>
    </location>
</feature>
<dbReference type="SUPFAM" id="SSF52540">
    <property type="entry name" value="P-loop containing nucleoside triphosphate hydrolases"/>
    <property type="match status" value="1"/>
</dbReference>
<evidence type="ECO:0000313" key="4">
    <source>
        <dbReference type="EMBL" id="NMN01480.1"/>
    </source>
</evidence>
<organism evidence="4 5">
    <name type="scientific">Bifidobacterium panos</name>
    <dbReference type="NCBI Taxonomy" id="2675321"/>
    <lineage>
        <taxon>Bacteria</taxon>
        <taxon>Bacillati</taxon>
        <taxon>Actinomycetota</taxon>
        <taxon>Actinomycetes</taxon>
        <taxon>Bifidobacteriales</taxon>
        <taxon>Bifidobacteriaceae</taxon>
        <taxon>Bifidobacterium</taxon>
    </lineage>
</organism>
<dbReference type="EMBL" id="JAAIIJ010000002">
    <property type="protein sequence ID" value="NMN01480.1"/>
    <property type="molecule type" value="Genomic_DNA"/>
</dbReference>
<keyword evidence="2" id="KW-1133">Transmembrane helix</keyword>
<proteinExistence type="predicted"/>
<comment type="caution">
    <text evidence="4">The sequence shown here is derived from an EMBL/GenBank/DDBJ whole genome shotgun (WGS) entry which is preliminary data.</text>
</comment>
<dbReference type="Proteomes" id="UP000553756">
    <property type="component" value="Unassembled WGS sequence"/>
</dbReference>
<dbReference type="RefSeq" id="WP_172143702.1">
    <property type="nucleotide sequence ID" value="NZ_JAAIIJ010000002.1"/>
</dbReference>
<evidence type="ECO:0000256" key="2">
    <source>
        <dbReference type="SAM" id="Phobius"/>
    </source>
</evidence>
<dbReference type="InterPro" id="IPR002543">
    <property type="entry name" value="FtsK_dom"/>
</dbReference>
<evidence type="ECO:0000259" key="3">
    <source>
        <dbReference type="PROSITE" id="PS50901"/>
    </source>
</evidence>